<evidence type="ECO:0000313" key="4">
    <source>
        <dbReference type="Proteomes" id="UP000199577"/>
    </source>
</evidence>
<dbReference type="STRING" id="623281.SAMN05421747_11140"/>
<dbReference type="EMBL" id="FOLL01000011">
    <property type="protein sequence ID" value="SFC44062.1"/>
    <property type="molecule type" value="Genomic_DNA"/>
</dbReference>
<dbReference type="SUPFAM" id="SSF49464">
    <property type="entry name" value="Carboxypeptidase regulatory domain-like"/>
    <property type="match status" value="1"/>
</dbReference>
<dbReference type="Proteomes" id="UP000199577">
    <property type="component" value="Unassembled WGS sequence"/>
</dbReference>
<proteinExistence type="predicted"/>
<evidence type="ECO:0000256" key="1">
    <source>
        <dbReference type="SAM" id="SignalP"/>
    </source>
</evidence>
<reference evidence="4" key="1">
    <citation type="submission" date="2016-10" db="EMBL/GenBank/DDBJ databases">
        <authorList>
            <person name="Varghese N."/>
            <person name="Submissions S."/>
        </authorList>
    </citation>
    <scope>NUCLEOTIDE SEQUENCE [LARGE SCALE GENOMIC DNA]</scope>
    <source>
        <strain evidence="4">DSM 22900</strain>
    </source>
</reference>
<organism evidence="3 4">
    <name type="scientific">Parapedobacter composti</name>
    <dbReference type="NCBI Taxonomy" id="623281"/>
    <lineage>
        <taxon>Bacteria</taxon>
        <taxon>Pseudomonadati</taxon>
        <taxon>Bacteroidota</taxon>
        <taxon>Sphingobacteriia</taxon>
        <taxon>Sphingobacteriales</taxon>
        <taxon>Sphingobacteriaceae</taxon>
        <taxon>Parapedobacter</taxon>
    </lineage>
</organism>
<sequence>MLLRALTLLLVLPAWSFAQQGITVRGRVTEAGHDTGLPDVSVQVKGTNNGTSTDENGVYTLQDVSPGATLVFSSVGYSPMEVAVQNRQTVDVALTAEVSDLEEVVVVGYGTMRKRDVTGAVSSLSAATIQNEAPTQLTDALRGNIAGLNVGFNARAKGGGSLQIRGRTSLNAGTSPLPVYVHRYVPPRRLFGIRATLSTCELRLRGPCLDVQRGAVFQQ</sequence>
<dbReference type="Pfam" id="PF07715">
    <property type="entry name" value="Plug"/>
    <property type="match status" value="1"/>
</dbReference>
<gene>
    <name evidence="3" type="ORF">SAMN05421747_11140</name>
</gene>
<keyword evidence="1" id="KW-0732">Signal</keyword>
<dbReference type="InterPro" id="IPR037066">
    <property type="entry name" value="Plug_dom_sf"/>
</dbReference>
<name>A0A1I1J7V5_9SPHI</name>
<feature type="signal peptide" evidence="1">
    <location>
        <begin position="1"/>
        <end position="18"/>
    </location>
</feature>
<dbReference type="Gene3D" id="2.60.40.1120">
    <property type="entry name" value="Carboxypeptidase-like, regulatory domain"/>
    <property type="match status" value="1"/>
</dbReference>
<keyword evidence="4" id="KW-1185">Reference proteome</keyword>
<feature type="domain" description="TonB-dependent receptor plug" evidence="2">
    <location>
        <begin position="114"/>
        <end position="169"/>
    </location>
</feature>
<dbReference type="Gene3D" id="2.170.130.10">
    <property type="entry name" value="TonB-dependent receptor, plug domain"/>
    <property type="match status" value="1"/>
</dbReference>
<protein>
    <submittedName>
        <fullName evidence="3">TonB-dependent Receptor Plug Domain</fullName>
    </submittedName>
</protein>
<keyword evidence="3" id="KW-0675">Receptor</keyword>
<dbReference type="SUPFAM" id="SSF56935">
    <property type="entry name" value="Porins"/>
    <property type="match status" value="1"/>
</dbReference>
<accession>A0A1I1J7V5</accession>
<feature type="chain" id="PRO_5011537759" evidence="1">
    <location>
        <begin position="19"/>
        <end position="219"/>
    </location>
</feature>
<evidence type="ECO:0000313" key="3">
    <source>
        <dbReference type="EMBL" id="SFC44062.1"/>
    </source>
</evidence>
<dbReference type="InterPro" id="IPR008969">
    <property type="entry name" value="CarboxyPept-like_regulatory"/>
</dbReference>
<dbReference type="InterPro" id="IPR012910">
    <property type="entry name" value="Plug_dom"/>
</dbReference>
<dbReference type="Pfam" id="PF13715">
    <property type="entry name" value="CarbopepD_reg_2"/>
    <property type="match status" value="1"/>
</dbReference>
<evidence type="ECO:0000259" key="2">
    <source>
        <dbReference type="Pfam" id="PF07715"/>
    </source>
</evidence>
<dbReference type="AlphaFoldDB" id="A0A1I1J7V5"/>